<proteinExistence type="predicted"/>
<keyword evidence="3" id="KW-0378">Hydrolase</keyword>
<feature type="domain" description="Adenosine deaminase" evidence="4">
    <location>
        <begin position="28"/>
        <end position="393"/>
    </location>
</feature>
<evidence type="ECO:0000256" key="3">
    <source>
        <dbReference type="ARBA" id="ARBA00022801"/>
    </source>
</evidence>
<dbReference type="GO" id="GO:0043103">
    <property type="term" value="P:hypoxanthine salvage"/>
    <property type="evidence" value="ECO:0007669"/>
    <property type="project" value="TreeGrafter"/>
</dbReference>
<protein>
    <submittedName>
        <fullName evidence="5">Putative deaminase</fullName>
    </submittedName>
</protein>
<evidence type="ECO:0000256" key="1">
    <source>
        <dbReference type="ARBA" id="ARBA00001947"/>
    </source>
</evidence>
<dbReference type="PANTHER" id="PTHR43114">
    <property type="entry name" value="ADENINE DEAMINASE"/>
    <property type="match status" value="1"/>
</dbReference>
<dbReference type="OrthoDB" id="272271at2759"/>
<evidence type="ECO:0000256" key="2">
    <source>
        <dbReference type="ARBA" id="ARBA00022723"/>
    </source>
</evidence>
<dbReference type="SUPFAM" id="SSF51556">
    <property type="entry name" value="Metallo-dependent hydrolases"/>
    <property type="match status" value="1"/>
</dbReference>
<dbReference type="GO" id="GO:0005829">
    <property type="term" value="C:cytosol"/>
    <property type="evidence" value="ECO:0007669"/>
    <property type="project" value="TreeGrafter"/>
</dbReference>
<evidence type="ECO:0000313" key="6">
    <source>
        <dbReference type="Proteomes" id="UP000469559"/>
    </source>
</evidence>
<dbReference type="InterPro" id="IPR001365">
    <property type="entry name" value="A_deaminase_dom"/>
</dbReference>
<dbReference type="AlphaFoldDB" id="A0A8T9BIE8"/>
<keyword evidence="2" id="KW-0479">Metal-binding</keyword>
<dbReference type="GO" id="GO:0006146">
    <property type="term" value="P:adenine catabolic process"/>
    <property type="evidence" value="ECO:0007669"/>
    <property type="project" value="TreeGrafter"/>
</dbReference>
<dbReference type="InterPro" id="IPR032466">
    <property type="entry name" value="Metal_Hydrolase"/>
</dbReference>
<evidence type="ECO:0000259" key="4">
    <source>
        <dbReference type="Pfam" id="PF00962"/>
    </source>
</evidence>
<comment type="cofactor">
    <cofactor evidence="1">
        <name>Zn(2+)</name>
        <dbReference type="ChEBI" id="CHEBI:29105"/>
    </cofactor>
</comment>
<gene>
    <name evidence="5" type="ORF">LARI1_G003875</name>
</gene>
<reference evidence="5 6" key="1">
    <citation type="submission" date="2018-05" db="EMBL/GenBank/DDBJ databases">
        <title>Whole genome sequencing for identification of molecular markers to develop diagnostic detection tools for the regulated plant pathogen Lachnellula willkommii.</title>
        <authorList>
            <person name="Giroux E."/>
            <person name="Bilodeau G."/>
        </authorList>
    </citation>
    <scope>NUCLEOTIDE SEQUENCE [LARGE SCALE GENOMIC DNA]</scope>
    <source>
        <strain evidence="5 6">CBS 203.66</strain>
    </source>
</reference>
<comment type="caution">
    <text evidence="5">The sequence shown here is derived from an EMBL/GenBank/DDBJ whole genome shotgun (WGS) entry which is preliminary data.</text>
</comment>
<dbReference type="Gene3D" id="3.20.20.140">
    <property type="entry name" value="Metal-dependent hydrolases"/>
    <property type="match status" value="1"/>
</dbReference>
<dbReference type="Proteomes" id="UP000469559">
    <property type="component" value="Unassembled WGS sequence"/>
</dbReference>
<accession>A0A8T9BIE8</accession>
<keyword evidence="6" id="KW-1185">Reference proteome</keyword>
<organism evidence="5 6">
    <name type="scientific">Lachnellula arida</name>
    <dbReference type="NCBI Taxonomy" id="1316785"/>
    <lineage>
        <taxon>Eukaryota</taxon>
        <taxon>Fungi</taxon>
        <taxon>Dikarya</taxon>
        <taxon>Ascomycota</taxon>
        <taxon>Pezizomycotina</taxon>
        <taxon>Leotiomycetes</taxon>
        <taxon>Helotiales</taxon>
        <taxon>Lachnaceae</taxon>
        <taxon>Lachnellula</taxon>
    </lineage>
</organism>
<sequence>MGRIPYPLLQTWKSIIQTTPSPFLLSLPKLELHLHLEGTLTPTLRFTLAHRNNIPLTSARLHKTFTSVPELQEAYQLLEPASVKGPGVSAFFEAYYGGMECLREERDFYELGMEYFKRASRMGVRYCEVMFDPQAHTRRGVPVPVLMAGLRRAQVDAEEKLDVTRKVQVQVQAAESKPKLMHQQLKSQFIMCILRDAPLSSALQHYDSTALPYRHMIAGIGLDSNEFQHPPSLFAPLFARAKRDGFKTTAHSDVAQPDAHVHLKQILTEPLRLHRVDHGLDAAVSGELVGLMRAGGSGEGFGMTICPWAYVRHCTEDELFGGVRRLWDEGVRISVSSDSPAYVEGNWVVENLALLKLKGGFSDEELVQCQRNAVEMCWASEEVKKELLKEIEQFWEGWKRGQVGA</sequence>
<dbReference type="GO" id="GO:0000034">
    <property type="term" value="F:adenine deaminase activity"/>
    <property type="evidence" value="ECO:0007669"/>
    <property type="project" value="TreeGrafter"/>
</dbReference>
<dbReference type="EMBL" id="QGMF01000090">
    <property type="protein sequence ID" value="TVY19728.1"/>
    <property type="molecule type" value="Genomic_DNA"/>
</dbReference>
<dbReference type="GO" id="GO:0046872">
    <property type="term" value="F:metal ion binding"/>
    <property type="evidence" value="ECO:0007669"/>
    <property type="project" value="UniProtKB-KW"/>
</dbReference>
<dbReference type="Pfam" id="PF00962">
    <property type="entry name" value="A_deaminase"/>
    <property type="match status" value="1"/>
</dbReference>
<dbReference type="PANTHER" id="PTHR43114:SF7">
    <property type="entry name" value="ADENOSINE DEAMINASE DOMAIN-CONTAINING PROTEIN"/>
    <property type="match status" value="1"/>
</dbReference>
<evidence type="ECO:0000313" key="5">
    <source>
        <dbReference type="EMBL" id="TVY19728.1"/>
    </source>
</evidence>
<dbReference type="InterPro" id="IPR006330">
    <property type="entry name" value="Ado/ade_deaminase"/>
</dbReference>
<name>A0A8T9BIE8_9HELO</name>